<reference evidence="12" key="1">
    <citation type="journal article" date="2020" name="mSystems">
        <title>Genome- and Community-Level Interaction Insights into Carbon Utilization and Element Cycling Functions of Hydrothermarchaeota in Hydrothermal Sediment.</title>
        <authorList>
            <person name="Zhou Z."/>
            <person name="Liu Y."/>
            <person name="Xu W."/>
            <person name="Pan J."/>
            <person name="Luo Z.H."/>
            <person name="Li M."/>
        </authorList>
    </citation>
    <scope>NUCLEOTIDE SEQUENCE [LARGE SCALE GENOMIC DNA]</scope>
    <source>
        <strain evidence="12">HyVt-443</strain>
    </source>
</reference>
<dbReference type="InterPro" id="IPR036765">
    <property type="entry name" value="ZipA_FtsZ-bd_C_sf"/>
</dbReference>
<dbReference type="SUPFAM" id="SSF64383">
    <property type="entry name" value="Cell-division protein ZipA, C-terminal domain"/>
    <property type="match status" value="1"/>
</dbReference>
<dbReference type="InterPro" id="IPR007449">
    <property type="entry name" value="ZipA_FtsZ-bd_C"/>
</dbReference>
<dbReference type="GO" id="GO:0000917">
    <property type="term" value="P:division septum assembly"/>
    <property type="evidence" value="ECO:0007669"/>
    <property type="project" value="TreeGrafter"/>
</dbReference>
<evidence type="ECO:0000256" key="5">
    <source>
        <dbReference type="ARBA" id="ARBA00022989"/>
    </source>
</evidence>
<dbReference type="Pfam" id="PF04354">
    <property type="entry name" value="ZipA_C"/>
    <property type="match status" value="1"/>
</dbReference>
<dbReference type="InterPro" id="IPR011919">
    <property type="entry name" value="Cell_div_ZipA"/>
</dbReference>
<feature type="domain" description="ZipA C-terminal FtsZ-binding" evidence="11">
    <location>
        <begin position="168"/>
        <end position="296"/>
    </location>
</feature>
<keyword evidence="4 8" id="KW-0812">Transmembrane</keyword>
<dbReference type="AlphaFoldDB" id="A0A831W7Z7"/>
<evidence type="ECO:0000256" key="6">
    <source>
        <dbReference type="ARBA" id="ARBA00023136"/>
    </source>
</evidence>
<comment type="subcellular location">
    <subcellularLocation>
        <location evidence="8">Cell inner membrane</location>
        <topology evidence="8">Single-pass type I membrane protein</topology>
    </subcellularLocation>
    <text evidence="8">Localizes to the Z ring in an FtsZ-dependent manner.</text>
</comment>
<evidence type="ECO:0000256" key="3">
    <source>
        <dbReference type="ARBA" id="ARBA00022618"/>
    </source>
</evidence>
<dbReference type="GO" id="GO:0032153">
    <property type="term" value="C:cell division site"/>
    <property type="evidence" value="ECO:0007669"/>
    <property type="project" value="UniProtKB-UniRule"/>
</dbReference>
<keyword evidence="6 8" id="KW-0472">Membrane</keyword>
<organism evidence="12">
    <name type="scientific">Sedimenticola thiotaurini</name>
    <dbReference type="NCBI Taxonomy" id="1543721"/>
    <lineage>
        <taxon>Bacteria</taxon>
        <taxon>Pseudomonadati</taxon>
        <taxon>Pseudomonadota</taxon>
        <taxon>Gammaproteobacteria</taxon>
        <taxon>Chromatiales</taxon>
        <taxon>Sedimenticolaceae</taxon>
        <taxon>Sedimenticola</taxon>
    </lineage>
</organism>
<comment type="caution">
    <text evidence="12">The sequence shown here is derived from an EMBL/GenBank/DDBJ whole genome shotgun (WGS) entry which is preliminary data.</text>
</comment>
<keyword evidence="2 8" id="KW-0997">Cell inner membrane</keyword>
<evidence type="ECO:0000259" key="11">
    <source>
        <dbReference type="SMART" id="SM00771"/>
    </source>
</evidence>
<keyword evidence="1 8" id="KW-1003">Cell membrane</keyword>
<dbReference type="SMART" id="SM00771">
    <property type="entry name" value="ZipA_C"/>
    <property type="match status" value="1"/>
</dbReference>
<evidence type="ECO:0000256" key="4">
    <source>
        <dbReference type="ARBA" id="ARBA00022692"/>
    </source>
</evidence>
<dbReference type="Proteomes" id="UP000886251">
    <property type="component" value="Unassembled WGS sequence"/>
</dbReference>
<protein>
    <recommendedName>
        <fullName evidence="8 9">Cell division protein ZipA</fullName>
    </recommendedName>
</protein>
<gene>
    <name evidence="8 12" type="primary">zipA</name>
    <name evidence="12" type="ORF">ENI96_01505</name>
</gene>
<evidence type="ECO:0000256" key="1">
    <source>
        <dbReference type="ARBA" id="ARBA00022475"/>
    </source>
</evidence>
<dbReference type="Gene3D" id="3.30.1400.10">
    <property type="entry name" value="ZipA, C-terminal FtsZ-binding domain"/>
    <property type="match status" value="1"/>
</dbReference>
<keyword evidence="5 8" id="KW-1133">Transmembrane helix</keyword>
<evidence type="ECO:0000256" key="10">
    <source>
        <dbReference type="SAM" id="MobiDB-lite"/>
    </source>
</evidence>
<accession>A0A831W7Z7</accession>
<dbReference type="GO" id="GO:0043093">
    <property type="term" value="P:FtsZ-dependent cytokinesis"/>
    <property type="evidence" value="ECO:0007669"/>
    <property type="project" value="UniProtKB-UniRule"/>
</dbReference>
<dbReference type="PANTHER" id="PTHR38685">
    <property type="entry name" value="CELL DIVISION PROTEIN ZIPA"/>
    <property type="match status" value="1"/>
</dbReference>
<keyword evidence="3 8" id="KW-0132">Cell division</keyword>
<comment type="subunit">
    <text evidence="8">Interacts with FtsZ via their C-terminal domains.</text>
</comment>
<comment type="function">
    <text evidence="8 9">Essential cell division protein that stabilizes the FtsZ protofilaments by cross-linking them and that serves as a cytoplasmic membrane anchor for the Z ring. Also required for the recruitment to the septal ring of downstream cell division proteins.</text>
</comment>
<evidence type="ECO:0000256" key="9">
    <source>
        <dbReference type="RuleBase" id="RU003612"/>
    </source>
</evidence>
<feature type="transmembrane region" description="Helical" evidence="8">
    <location>
        <begin position="28"/>
        <end position="46"/>
    </location>
</feature>
<keyword evidence="7 8" id="KW-0131">Cell cycle</keyword>
<dbReference type="HAMAP" id="MF_00509">
    <property type="entry name" value="ZipA"/>
    <property type="match status" value="1"/>
</dbReference>
<evidence type="ECO:0000256" key="2">
    <source>
        <dbReference type="ARBA" id="ARBA00022519"/>
    </source>
</evidence>
<dbReference type="PANTHER" id="PTHR38685:SF1">
    <property type="entry name" value="CELL DIVISION PROTEIN ZIPA"/>
    <property type="match status" value="1"/>
</dbReference>
<feature type="region of interest" description="Disordered" evidence="10">
    <location>
        <begin position="69"/>
        <end position="121"/>
    </location>
</feature>
<dbReference type="EMBL" id="DRKP01000017">
    <property type="protein sequence ID" value="HEB95090.1"/>
    <property type="molecule type" value="Genomic_DNA"/>
</dbReference>
<name>A0A831W7Z7_9GAMM</name>
<evidence type="ECO:0000313" key="12">
    <source>
        <dbReference type="EMBL" id="HEB95090.1"/>
    </source>
</evidence>
<evidence type="ECO:0000256" key="8">
    <source>
        <dbReference type="HAMAP-Rule" id="MF_00509"/>
    </source>
</evidence>
<dbReference type="NCBIfam" id="TIGR02205">
    <property type="entry name" value="septum_zipA"/>
    <property type="match status" value="1"/>
</dbReference>
<comment type="similarity">
    <text evidence="8 9">Belongs to the ZipA family.</text>
</comment>
<dbReference type="GO" id="GO:0005886">
    <property type="term" value="C:plasma membrane"/>
    <property type="evidence" value="ECO:0007669"/>
    <property type="project" value="UniProtKB-SubCell"/>
</dbReference>
<sequence length="310" mass="34851">MRRPASRRCRISAHRTAQPDDTMDADTLRLILFLAGIALILGIYLWDRRKRAGLRIHAVRREKRVEPVVPEAADASEEEEETVAGGPPLPQHEPVWRREPVAAADTEPAVRPRRGRGEPEEEVEEALRQLTELVQEEAPEKAPKEEQIAFQFDQPESGKEEPAGVELPRKILQLNVRVRRGGLVTGPRILAAAESCGLVPGEMQIFHHYSGGSRQPLFSMASLVEPGVFPFDDMDAFTTPGVTLFAQLPGPLEAMETFDRMLEAARKLASALDGEIQDETHSDLSRQTIEHIREEIREYGRQLRLARSRR</sequence>
<proteinExistence type="inferred from homology"/>
<evidence type="ECO:0000256" key="7">
    <source>
        <dbReference type="ARBA" id="ARBA00023306"/>
    </source>
</evidence>